<comment type="pathway">
    <text evidence="1 7">Cofactor biosynthesis; (R)-pantothenate biosynthesis; (R)-pantoate from 3-methyl-2-oxobutanoate: step 1/2.</text>
</comment>
<dbReference type="NCBIfam" id="NF001452">
    <property type="entry name" value="PRK00311.1"/>
    <property type="match status" value="1"/>
</dbReference>
<keyword evidence="7" id="KW-0963">Cytoplasm</keyword>
<feature type="binding site" evidence="7 9">
    <location>
        <position position="91"/>
    </location>
    <ligand>
        <name>3-methyl-2-oxobutanoate</name>
        <dbReference type="ChEBI" id="CHEBI:11851"/>
    </ligand>
</feature>
<dbReference type="PANTHER" id="PTHR20881:SF0">
    <property type="entry name" value="3-METHYL-2-OXOBUTANOATE HYDROXYMETHYLTRANSFERASE"/>
    <property type="match status" value="1"/>
</dbReference>
<evidence type="ECO:0000256" key="6">
    <source>
        <dbReference type="ARBA" id="ARBA00056497"/>
    </source>
</evidence>
<feature type="binding site" evidence="7 9">
    <location>
        <position position="121"/>
    </location>
    <ligand>
        <name>3-methyl-2-oxobutanoate</name>
        <dbReference type="ChEBI" id="CHEBI:11851"/>
    </ligand>
</feature>
<dbReference type="InterPro" id="IPR040442">
    <property type="entry name" value="Pyrv_kinase-like_dom_sf"/>
</dbReference>
<sequence length="272" mass="28947">MGYLSTDKKKVTVKTFAEMKAAGEKVTMMTAYDYTTANILDEAGMDSILVGDSASNVMAGNADTLPITIEEMIYHARSVAKACTHALVICDMPFGSYQISKEDGVRNAVRLMKETGVDAVKLEGGVEILDTVKAILQAGIPVCGHLGLTPQSVHQFGGYGLRAKEDAEAEKLIQDAKALDEVGCFAIVLEKVPASLATKVTQAVKAVTIGIGAGNGSDGQVLVYADAMGMTQGFQPKFLRHFADVRQCMADGAKAYIDAVKTCDFPSKEESY</sequence>
<evidence type="ECO:0000256" key="7">
    <source>
        <dbReference type="HAMAP-Rule" id="MF_00156"/>
    </source>
</evidence>
<dbReference type="HAMAP" id="MF_00156">
    <property type="entry name" value="PanB"/>
    <property type="match status" value="1"/>
</dbReference>
<dbReference type="GO" id="GO:0003864">
    <property type="term" value="F:3-methyl-2-oxobutanoate hydroxymethyltransferase activity"/>
    <property type="evidence" value="ECO:0007669"/>
    <property type="project" value="UniProtKB-UniRule"/>
</dbReference>
<dbReference type="InterPro" id="IPR015813">
    <property type="entry name" value="Pyrv/PenolPyrv_kinase-like_dom"/>
</dbReference>
<dbReference type="CDD" id="cd06557">
    <property type="entry name" value="KPHMT-like"/>
    <property type="match status" value="1"/>
</dbReference>
<dbReference type="GO" id="GO:0015940">
    <property type="term" value="P:pantothenate biosynthetic process"/>
    <property type="evidence" value="ECO:0007669"/>
    <property type="project" value="UniProtKB-UniRule"/>
</dbReference>
<evidence type="ECO:0000256" key="4">
    <source>
        <dbReference type="ARBA" id="ARBA00022655"/>
    </source>
</evidence>
<reference evidence="11" key="1">
    <citation type="journal article" date="2021" name="PeerJ">
        <title>Extensive microbial diversity within the chicken gut microbiome revealed by metagenomics and culture.</title>
        <authorList>
            <person name="Gilroy R."/>
            <person name="Ravi A."/>
            <person name="Getino M."/>
            <person name="Pursley I."/>
            <person name="Horton D.L."/>
            <person name="Alikhan N.F."/>
            <person name="Baker D."/>
            <person name="Gharbi K."/>
            <person name="Hall N."/>
            <person name="Watson M."/>
            <person name="Adriaenssens E.M."/>
            <person name="Foster-Nyarko E."/>
            <person name="Jarju S."/>
            <person name="Secka A."/>
            <person name="Antonio M."/>
            <person name="Oren A."/>
            <person name="Chaudhuri R.R."/>
            <person name="La Ragione R."/>
            <person name="Hildebrand F."/>
            <person name="Pallen M.J."/>
        </authorList>
    </citation>
    <scope>NUCLEOTIDE SEQUENCE</scope>
    <source>
        <strain evidence="11">ChiHecec3B27-8219</strain>
    </source>
</reference>
<evidence type="ECO:0000313" key="12">
    <source>
        <dbReference type="Proteomes" id="UP000824055"/>
    </source>
</evidence>
<keyword evidence="7 10" id="KW-0460">Magnesium</keyword>
<dbReference type="PANTHER" id="PTHR20881">
    <property type="entry name" value="3-METHYL-2-OXOBUTANOATE HYDROXYMETHYLTRANSFERASE"/>
    <property type="match status" value="1"/>
</dbReference>
<evidence type="ECO:0000256" key="3">
    <source>
        <dbReference type="ARBA" id="ARBA00011424"/>
    </source>
</evidence>
<name>A0A9D2FVV1_9BACT</name>
<evidence type="ECO:0000256" key="8">
    <source>
        <dbReference type="PIRSR" id="PIRSR000388-1"/>
    </source>
</evidence>
<dbReference type="AlphaFoldDB" id="A0A9D2FVV1"/>
<comment type="function">
    <text evidence="6 7">Catalyzes the reversible reaction in which hydroxymethyl group from 5,10-methylenetetrahydrofolate is transferred onto alpha-ketoisovalerate to form ketopantoate.</text>
</comment>
<comment type="subunit">
    <text evidence="3 7">Homodecamer; pentamer of dimers.</text>
</comment>
<dbReference type="GO" id="GO:0005737">
    <property type="term" value="C:cytoplasm"/>
    <property type="evidence" value="ECO:0007669"/>
    <property type="project" value="UniProtKB-SubCell"/>
</dbReference>
<organism evidence="11 12">
    <name type="scientific">Candidatus Prevotella avicola</name>
    <dbReference type="NCBI Taxonomy" id="2838738"/>
    <lineage>
        <taxon>Bacteria</taxon>
        <taxon>Pseudomonadati</taxon>
        <taxon>Bacteroidota</taxon>
        <taxon>Bacteroidia</taxon>
        <taxon>Bacteroidales</taxon>
        <taxon>Prevotellaceae</taxon>
        <taxon>Prevotella</taxon>
    </lineage>
</organism>
<comment type="catalytic activity">
    <reaction evidence="7">
        <text>(6R)-5,10-methylene-5,6,7,8-tetrahydrofolate + 3-methyl-2-oxobutanoate + H2O = 2-dehydropantoate + (6S)-5,6,7,8-tetrahydrofolate</text>
        <dbReference type="Rhea" id="RHEA:11824"/>
        <dbReference type="ChEBI" id="CHEBI:11561"/>
        <dbReference type="ChEBI" id="CHEBI:11851"/>
        <dbReference type="ChEBI" id="CHEBI:15377"/>
        <dbReference type="ChEBI" id="CHEBI:15636"/>
        <dbReference type="ChEBI" id="CHEBI:57453"/>
        <dbReference type="EC" id="2.1.2.11"/>
    </reaction>
</comment>
<evidence type="ECO:0000256" key="9">
    <source>
        <dbReference type="PIRSR" id="PIRSR000388-2"/>
    </source>
</evidence>
<dbReference type="Pfam" id="PF02548">
    <property type="entry name" value="Pantoate_transf"/>
    <property type="match status" value="1"/>
</dbReference>
<evidence type="ECO:0000256" key="1">
    <source>
        <dbReference type="ARBA" id="ARBA00005033"/>
    </source>
</evidence>
<feature type="binding site" evidence="7 10">
    <location>
        <position position="91"/>
    </location>
    <ligand>
        <name>Mg(2+)</name>
        <dbReference type="ChEBI" id="CHEBI:18420"/>
    </ligand>
</feature>
<feature type="binding site" evidence="7 10">
    <location>
        <position position="123"/>
    </location>
    <ligand>
        <name>Mg(2+)</name>
        <dbReference type="ChEBI" id="CHEBI:18420"/>
    </ligand>
</feature>
<dbReference type="Proteomes" id="UP000824055">
    <property type="component" value="Unassembled WGS sequence"/>
</dbReference>
<comment type="subcellular location">
    <subcellularLocation>
        <location evidence="7">Cytoplasm</location>
    </subcellularLocation>
</comment>
<dbReference type="InterPro" id="IPR003700">
    <property type="entry name" value="Pantoate_hydroxy_MeTrfase"/>
</dbReference>
<evidence type="ECO:0000313" key="11">
    <source>
        <dbReference type="EMBL" id="HIZ68314.1"/>
    </source>
</evidence>
<dbReference type="SUPFAM" id="SSF51621">
    <property type="entry name" value="Phosphoenolpyruvate/pyruvate domain"/>
    <property type="match status" value="1"/>
</dbReference>
<protein>
    <recommendedName>
        <fullName evidence="7">3-methyl-2-oxobutanoate hydroxymethyltransferase</fullName>
        <ecNumber evidence="7">2.1.2.11</ecNumber>
    </recommendedName>
    <alternativeName>
        <fullName evidence="7">Ketopantoate hydroxymethyltransferase</fullName>
        <shortName evidence="7">KPHMT</shortName>
    </alternativeName>
</protein>
<reference evidence="11" key="2">
    <citation type="submission" date="2021-04" db="EMBL/GenBank/DDBJ databases">
        <authorList>
            <person name="Gilroy R."/>
        </authorList>
    </citation>
    <scope>NUCLEOTIDE SEQUENCE</scope>
    <source>
        <strain evidence="11">ChiHecec3B27-8219</strain>
    </source>
</reference>
<feature type="binding site" evidence="7 10">
    <location>
        <position position="52"/>
    </location>
    <ligand>
        <name>Mg(2+)</name>
        <dbReference type="ChEBI" id="CHEBI:18420"/>
    </ligand>
</feature>
<feature type="binding site" evidence="7 9">
    <location>
        <begin position="52"/>
        <end position="53"/>
    </location>
    <ligand>
        <name>3-methyl-2-oxobutanoate</name>
        <dbReference type="ChEBI" id="CHEBI:11851"/>
    </ligand>
</feature>
<feature type="active site" description="Proton acceptor" evidence="7 8">
    <location>
        <position position="190"/>
    </location>
</feature>
<dbReference type="GO" id="GO:0000287">
    <property type="term" value="F:magnesium ion binding"/>
    <property type="evidence" value="ECO:0007669"/>
    <property type="project" value="TreeGrafter"/>
</dbReference>
<proteinExistence type="inferred from homology"/>
<dbReference type="PIRSF" id="PIRSF000388">
    <property type="entry name" value="Pantoate_hydroxy_MeTrfase"/>
    <property type="match status" value="1"/>
</dbReference>
<dbReference type="EMBL" id="DXBE01000003">
    <property type="protein sequence ID" value="HIZ68314.1"/>
    <property type="molecule type" value="Genomic_DNA"/>
</dbReference>
<gene>
    <name evidence="7 11" type="primary">panB</name>
    <name evidence="11" type="ORF">H9966_00245</name>
</gene>
<evidence type="ECO:0000256" key="5">
    <source>
        <dbReference type="ARBA" id="ARBA00022679"/>
    </source>
</evidence>
<comment type="cofactor">
    <cofactor evidence="7 10">
        <name>Mg(2+)</name>
        <dbReference type="ChEBI" id="CHEBI:18420"/>
    </cofactor>
    <text evidence="7 10">Binds 1 Mg(2+) ion per subunit.</text>
</comment>
<dbReference type="Gene3D" id="3.20.20.60">
    <property type="entry name" value="Phosphoenolpyruvate-binding domains"/>
    <property type="match status" value="1"/>
</dbReference>
<keyword evidence="5 7" id="KW-0808">Transferase</keyword>
<evidence type="ECO:0000256" key="2">
    <source>
        <dbReference type="ARBA" id="ARBA00008676"/>
    </source>
</evidence>
<keyword evidence="7 10" id="KW-0479">Metal-binding</keyword>
<evidence type="ECO:0000256" key="10">
    <source>
        <dbReference type="PIRSR" id="PIRSR000388-3"/>
    </source>
</evidence>
<dbReference type="NCBIfam" id="TIGR00222">
    <property type="entry name" value="panB"/>
    <property type="match status" value="1"/>
</dbReference>
<keyword evidence="4 7" id="KW-0566">Pantothenate biosynthesis</keyword>
<comment type="caution">
    <text evidence="11">The sequence shown here is derived from an EMBL/GenBank/DDBJ whole genome shotgun (WGS) entry which is preliminary data.</text>
</comment>
<accession>A0A9D2FVV1</accession>
<dbReference type="EC" id="2.1.2.11" evidence="7"/>
<dbReference type="FunFam" id="3.20.20.60:FF:000003">
    <property type="entry name" value="3-methyl-2-oxobutanoate hydroxymethyltransferase"/>
    <property type="match status" value="1"/>
</dbReference>
<comment type="similarity">
    <text evidence="2 7">Belongs to the PanB family.</text>
</comment>